<dbReference type="InParanoid" id="A0A1E1KUI1"/>
<dbReference type="Proteomes" id="UP000178129">
    <property type="component" value="Unassembled WGS sequence"/>
</dbReference>
<dbReference type="AlphaFoldDB" id="A0A1E1KUI1"/>
<keyword evidence="2" id="KW-1185">Reference proteome</keyword>
<name>A0A1E1KUI1_9HELO</name>
<proteinExistence type="predicted"/>
<protein>
    <submittedName>
        <fullName evidence="1">Uncharacterized protein</fullName>
    </submittedName>
</protein>
<reference evidence="2" key="1">
    <citation type="submission" date="2016-03" db="EMBL/GenBank/DDBJ databases">
        <authorList>
            <person name="Ploux O."/>
        </authorList>
    </citation>
    <scope>NUCLEOTIDE SEQUENCE [LARGE SCALE GENOMIC DNA]</scope>
    <source>
        <strain evidence="2">UK7</strain>
    </source>
</reference>
<comment type="caution">
    <text evidence="1">The sequence shown here is derived from an EMBL/GenBank/DDBJ whole genome shotgun (WGS) entry which is preliminary data.</text>
</comment>
<evidence type="ECO:0000313" key="1">
    <source>
        <dbReference type="EMBL" id="CZT01785.1"/>
    </source>
</evidence>
<dbReference type="STRING" id="914237.A0A1E1KUI1"/>
<organism evidence="1 2">
    <name type="scientific">Rhynchosporium graminicola</name>
    <dbReference type="NCBI Taxonomy" id="2792576"/>
    <lineage>
        <taxon>Eukaryota</taxon>
        <taxon>Fungi</taxon>
        <taxon>Dikarya</taxon>
        <taxon>Ascomycota</taxon>
        <taxon>Pezizomycotina</taxon>
        <taxon>Leotiomycetes</taxon>
        <taxon>Helotiales</taxon>
        <taxon>Ploettnerulaceae</taxon>
        <taxon>Rhynchosporium</taxon>
    </lineage>
</organism>
<sequence length="87" mass="10003">MGIFESANFYQDEQLQICLEVGRASSWKFGFQKILVIGLPERSDKRDQFVLSASLRGFQVEFLDALKADQVLQKARPPVNMAYEEIF</sequence>
<evidence type="ECO:0000313" key="2">
    <source>
        <dbReference type="Proteomes" id="UP000178129"/>
    </source>
</evidence>
<dbReference type="EMBL" id="FJUW01000023">
    <property type="protein sequence ID" value="CZT01785.1"/>
    <property type="molecule type" value="Genomic_DNA"/>
</dbReference>
<accession>A0A1E1KUI1</accession>
<gene>
    <name evidence="1" type="ORF">RCO7_01973</name>
</gene>